<proteinExistence type="predicted"/>
<dbReference type="CDD" id="cd01650">
    <property type="entry name" value="RT_nLTR_like"/>
    <property type="match status" value="1"/>
</dbReference>
<dbReference type="Pfam" id="PF00078">
    <property type="entry name" value="RVT_1"/>
    <property type="match status" value="1"/>
</dbReference>
<accession>A0A1B6MQC7</accession>
<dbReference type="PROSITE" id="PS50878">
    <property type="entry name" value="RT_POL"/>
    <property type="match status" value="1"/>
</dbReference>
<dbReference type="SUPFAM" id="SSF56219">
    <property type="entry name" value="DNase I-like"/>
    <property type="match status" value="1"/>
</dbReference>
<gene>
    <name evidence="2" type="ORF">g.42048</name>
</gene>
<dbReference type="InterPro" id="IPR043502">
    <property type="entry name" value="DNA/RNA_pol_sf"/>
</dbReference>
<protein>
    <recommendedName>
        <fullName evidence="1">Reverse transcriptase domain-containing protein</fullName>
    </recommendedName>
</protein>
<dbReference type="AlphaFoldDB" id="A0A1B6MQC7"/>
<dbReference type="EMBL" id="GEBQ01001843">
    <property type="protein sequence ID" value="JAT38134.1"/>
    <property type="molecule type" value="Transcribed_RNA"/>
</dbReference>
<dbReference type="SUPFAM" id="SSF56672">
    <property type="entry name" value="DNA/RNA polymerases"/>
    <property type="match status" value="1"/>
</dbReference>
<organism evidence="2">
    <name type="scientific">Graphocephala atropunctata</name>
    <dbReference type="NCBI Taxonomy" id="36148"/>
    <lineage>
        <taxon>Eukaryota</taxon>
        <taxon>Metazoa</taxon>
        <taxon>Ecdysozoa</taxon>
        <taxon>Arthropoda</taxon>
        <taxon>Hexapoda</taxon>
        <taxon>Insecta</taxon>
        <taxon>Pterygota</taxon>
        <taxon>Neoptera</taxon>
        <taxon>Paraneoptera</taxon>
        <taxon>Hemiptera</taxon>
        <taxon>Auchenorrhyncha</taxon>
        <taxon>Membracoidea</taxon>
        <taxon>Cicadellidae</taxon>
        <taxon>Cicadellinae</taxon>
        <taxon>Cicadellini</taxon>
        <taxon>Graphocephala</taxon>
    </lineage>
</organism>
<reference evidence="2" key="1">
    <citation type="submission" date="2015-11" db="EMBL/GenBank/DDBJ databases">
        <title>De novo transcriptome assembly of four potential Pierce s Disease insect vectors from Arizona vineyards.</title>
        <authorList>
            <person name="Tassone E.E."/>
        </authorList>
    </citation>
    <scope>NUCLEOTIDE SEQUENCE</scope>
</reference>
<dbReference type="InterPro" id="IPR000477">
    <property type="entry name" value="RT_dom"/>
</dbReference>
<dbReference type="PANTHER" id="PTHR33332">
    <property type="entry name" value="REVERSE TRANSCRIPTASE DOMAIN-CONTAINING PROTEIN"/>
    <property type="match status" value="1"/>
</dbReference>
<sequence length="895" mass="103144">MILCKDSVFHQFKKVDIHQIKELVTEKEFECCSVAGKIGKYSIIVVGLYRTPGATYDQVFLGKLDIALGILCKNYNNVILAGDINIDILKNSRACDMLKNILTQHSFQYLVDFPTRVTLESQSSIDNVFTNINRSQVTVSGVITELSDHDAQLVEVDFKTVKRKQCFTQLKRKFTKQNTILFQKKLEAESWLSLYLAPVDQKYDLFYNIFIYHFNLCFPLVRTRVYRNENDWINNELRKDKEELIHLSQNIRVTKDRATKEILNYKKKLYRTKAQNLKKDFINNKIKNSDNICKSTWKVINNETKPNQELLSKIRLITDGEVTSDPYKVSEIFNNYFIGMVDECVIPNLQKDANPNNLPFVIQNLSDKRFHITPVDEIELDKIISSFKNKYSAGYDEVPMPIIKNIKHLLVKPLAHVINSSFVSGIFPNRLKISKIKTIFKKGNTTDPSNYRPLSILPTFSKIYERVMYIRLVEFLENNNKFDEEQHGFRSGRSVITAGIEFVESTLDAIDRGDHAVGIFMDLSKAFDSVCHSSLIGVLNSLGISGVVLDWFISYLKDRNQYVELSYIDKDNQISFVKSQIKTIKYGVPQGSILGPILFLCYINGLPKSVSNINSRMFLYADDSNLLVSHKSLNEIQNVSNLNLISILNYFSSKNLLLNPDKTNFISFRTRQNRNDVIPSIEVLDTQIKQVDQTKFLGLIVDKNLTWDNHIQHIEKKISSGLFVLYTLSKYCELDTLKMVYYSHIQSHISFGVVLYGATSDKNLQKILILQKKAIRIMLKLHHQESVRHLFSNLGILTIYGLYILETVLVVKKVNDTLPKLGASHNYLTRNRNQLAAPHINLKITSKKPEVAGIKFYNSLPEHILKIDSFLLFKKTVKQYLISKTLYSFDEFFIN</sequence>
<dbReference type="InterPro" id="IPR036691">
    <property type="entry name" value="Endo/exonu/phosph_ase_sf"/>
</dbReference>
<dbReference type="GO" id="GO:0071897">
    <property type="term" value="P:DNA biosynthetic process"/>
    <property type="evidence" value="ECO:0007669"/>
    <property type="project" value="UniProtKB-ARBA"/>
</dbReference>
<name>A0A1B6MQC7_9HEMI</name>
<evidence type="ECO:0000259" key="1">
    <source>
        <dbReference type="PROSITE" id="PS50878"/>
    </source>
</evidence>
<evidence type="ECO:0000313" key="2">
    <source>
        <dbReference type="EMBL" id="JAT38134.1"/>
    </source>
</evidence>
<feature type="domain" description="Reverse transcriptase" evidence="1">
    <location>
        <begin position="420"/>
        <end position="701"/>
    </location>
</feature>